<proteinExistence type="predicted"/>
<reference evidence="1" key="1">
    <citation type="submission" date="2023-02" db="EMBL/GenBank/DDBJ databases">
        <title>Actinokineospora globicatena NBRC 15670.</title>
        <authorList>
            <person name="Ichikawa N."/>
            <person name="Sato H."/>
            <person name="Tonouchi N."/>
        </authorList>
    </citation>
    <scope>NUCLEOTIDE SEQUENCE</scope>
    <source>
        <strain evidence="1">NBRC 15670</strain>
    </source>
</reference>
<name>A0A9W6QLI8_9PSEU</name>
<organism evidence="1 2">
    <name type="scientific">Actinokineospora globicatena</name>
    <dbReference type="NCBI Taxonomy" id="103729"/>
    <lineage>
        <taxon>Bacteria</taxon>
        <taxon>Bacillati</taxon>
        <taxon>Actinomycetota</taxon>
        <taxon>Actinomycetes</taxon>
        <taxon>Pseudonocardiales</taxon>
        <taxon>Pseudonocardiaceae</taxon>
        <taxon>Actinokineospora</taxon>
    </lineage>
</organism>
<sequence length="499" mass="53441">MGRRPARITDTGPLGEFATELIKLKESVHGATYRTMAHRCNFSRSVLAEAATGKKLPTWEVVRGFVNALGVVRADDVKDWEEFWTQTNNEIAARTSVDRLREHDGRGPQSTGAIGQAGAVPHPETVRTYDDLIHELQVLRLRAGNPSLAEICARLERRFQRHGRERGLAKSTLSEILNRRRPPQATTFVDLVDTLLHEHGDGGTEFRREDAPHATAKVTGPVILMPRNGNPPRVRSGPGPIIGRDLVSELRRVRALAVKAGVGTLVGQPSFALLEALDRGMQLASSLVGDVAAMPEVYASATGIAGVYFADEVVLPTLAGRVMTFTAGGVPRLGAVESAAAYAIAVTPTEGVTAELSRRRGFIVFTDPRTGLDLYAVEVSKAPGVVDGASWSGEVDDQAPWLSLRAWREAWVIAEYNHRRPDLNRSNPVAASPARETAPGILAAMPAVRAATLLADLPEGVAAGLLGELPDDQAKAVFTALLGLADRRVGGGYEPGVGS</sequence>
<dbReference type="AlphaFoldDB" id="A0A9W6QLI8"/>
<dbReference type="EMBL" id="BSSD01000002">
    <property type="protein sequence ID" value="GLW90714.1"/>
    <property type="molecule type" value="Genomic_DNA"/>
</dbReference>
<evidence type="ECO:0008006" key="3">
    <source>
        <dbReference type="Google" id="ProtNLM"/>
    </source>
</evidence>
<evidence type="ECO:0000313" key="1">
    <source>
        <dbReference type="EMBL" id="GLW90714.1"/>
    </source>
</evidence>
<comment type="caution">
    <text evidence="1">The sequence shown here is derived from an EMBL/GenBank/DDBJ whole genome shotgun (WGS) entry which is preliminary data.</text>
</comment>
<accession>A0A9W6QLI8</accession>
<keyword evidence="2" id="KW-1185">Reference proteome</keyword>
<evidence type="ECO:0000313" key="2">
    <source>
        <dbReference type="Proteomes" id="UP001165042"/>
    </source>
</evidence>
<gene>
    <name evidence="1" type="ORF">Aglo03_15300</name>
</gene>
<protein>
    <recommendedName>
        <fullName evidence="3">Helix-turn-helix domain-containing protein</fullName>
    </recommendedName>
</protein>
<dbReference type="Proteomes" id="UP001165042">
    <property type="component" value="Unassembled WGS sequence"/>
</dbReference>